<reference evidence="1" key="1">
    <citation type="submission" date="2019-11" db="EMBL/GenBank/DDBJ databases">
        <title>Nori genome reveals adaptations in red seaweeds to the harsh intertidal environment.</title>
        <authorList>
            <person name="Wang D."/>
            <person name="Mao Y."/>
        </authorList>
    </citation>
    <scope>NUCLEOTIDE SEQUENCE</scope>
    <source>
        <tissue evidence="1">Gametophyte</tissue>
    </source>
</reference>
<keyword evidence="2" id="KW-1185">Reference proteome</keyword>
<comment type="caution">
    <text evidence="1">The sequence shown here is derived from an EMBL/GenBank/DDBJ whole genome shotgun (WGS) entry which is preliminary data.</text>
</comment>
<name>A0ACC3BUS4_PYRYE</name>
<evidence type="ECO:0000313" key="2">
    <source>
        <dbReference type="Proteomes" id="UP000798662"/>
    </source>
</evidence>
<organism evidence="1 2">
    <name type="scientific">Pyropia yezoensis</name>
    <name type="common">Susabi-nori</name>
    <name type="synonym">Porphyra yezoensis</name>
    <dbReference type="NCBI Taxonomy" id="2788"/>
    <lineage>
        <taxon>Eukaryota</taxon>
        <taxon>Rhodophyta</taxon>
        <taxon>Bangiophyceae</taxon>
        <taxon>Bangiales</taxon>
        <taxon>Bangiaceae</taxon>
        <taxon>Pyropia</taxon>
    </lineage>
</organism>
<sequence>MLSEVLHCVVSPLPPVAVTMPDPVWEYATVCSDRKRAVCSWCKKEKTANVTYLKRHMLSSACSAPDDVKLKLSTCLLKGQHKESTSTERLRGMKRTLEQTDDEDDGNGTSGCKRPCPEARGGAQSSVDNWVSVMSEQDRARADELCARWIYRDSMSFRTTESSDLRRFLRVLNPAYKLPSRRSLSSTLLEREYEAQAAVVEPLVHKSMKKGDLVVGGDCWTDASLTSINNIVLFTPSPLYIETAVWPEERHTAHNTAAFYIKRIEALGPRNVFAFVSDTESKMQAVWALLVEKYPWLQVLPCASHCLDLLLADLSKNPLLAKGLLFCNAMTQFWRHHSLPKQILERCQVAEYKAVRQLQRPGSTRWKSQVTAAKSLLLTQAAMEKAAVDTAFREQCLRSPATAQRDAAKEAVKQIQDEQNWEALELVKTLLEPVAISLDVGQVNTGGLGMVMRSFFLMSKHFVTFKYPSTDEGRRLKSHCLSSLEQRRTYLLRPIHTLAYLLDPRFSQAVDQPSQQEVAAAVDLMLNLAAAHDTRLALVRANEDDPSKLPEDYPRTTVDNIIGEYTDFRSRTGGSFLMDAAWGKSAVRNPLSWWQSWAGHLPALLSIAQKVMKLPLSFAAGERSFSNAGHIQGKLRTRLSHHRLHQLLYVYFNSRILKDLPVSCTRTGIVPEAPAITAAESGDLVDAAASDEEDGLNLAAATSAIASIVDEN</sequence>
<protein>
    <submittedName>
        <fullName evidence="1">Uncharacterized protein</fullName>
    </submittedName>
</protein>
<accession>A0ACC3BUS4</accession>
<proteinExistence type="predicted"/>
<dbReference type="EMBL" id="CM020618">
    <property type="protein sequence ID" value="KAK1861318.1"/>
    <property type="molecule type" value="Genomic_DNA"/>
</dbReference>
<evidence type="ECO:0000313" key="1">
    <source>
        <dbReference type="EMBL" id="KAK1861318.1"/>
    </source>
</evidence>
<gene>
    <name evidence="1" type="ORF">I4F81_003902</name>
</gene>
<dbReference type="Proteomes" id="UP000798662">
    <property type="component" value="Chromosome 1"/>
</dbReference>